<gene>
    <name evidence="1" type="ORF">BDV41DRAFT_312435</name>
</gene>
<dbReference type="Proteomes" id="UP000325433">
    <property type="component" value="Unassembled WGS sequence"/>
</dbReference>
<name>A0A5N6VXR2_9EURO</name>
<dbReference type="AlphaFoldDB" id="A0A5N6VXR2"/>
<accession>A0A5N6VXR2</accession>
<keyword evidence="2" id="KW-1185">Reference proteome</keyword>
<dbReference type="EMBL" id="ML738338">
    <property type="protein sequence ID" value="KAE8311870.1"/>
    <property type="molecule type" value="Genomic_DNA"/>
</dbReference>
<reference evidence="2" key="1">
    <citation type="submission" date="2019-04" db="EMBL/GenBank/DDBJ databases">
        <title>Friends and foes A comparative genomics studyof 23 Aspergillus species from section Flavi.</title>
        <authorList>
            <consortium name="DOE Joint Genome Institute"/>
            <person name="Kjaerbolling I."/>
            <person name="Vesth T."/>
            <person name="Frisvad J.C."/>
            <person name="Nybo J.L."/>
            <person name="Theobald S."/>
            <person name="Kildgaard S."/>
            <person name="Isbrandt T."/>
            <person name="Kuo A."/>
            <person name="Sato A."/>
            <person name="Lyhne E.K."/>
            <person name="Kogle M.E."/>
            <person name="Wiebenga A."/>
            <person name="Kun R.S."/>
            <person name="Lubbers R.J."/>
            <person name="Makela M.R."/>
            <person name="Barry K."/>
            <person name="Chovatia M."/>
            <person name="Clum A."/>
            <person name="Daum C."/>
            <person name="Haridas S."/>
            <person name="He G."/>
            <person name="LaButti K."/>
            <person name="Lipzen A."/>
            <person name="Mondo S."/>
            <person name="Riley R."/>
            <person name="Salamov A."/>
            <person name="Simmons B.A."/>
            <person name="Magnuson J.K."/>
            <person name="Henrissat B."/>
            <person name="Mortensen U.H."/>
            <person name="Larsen T.O."/>
            <person name="Devries R.P."/>
            <person name="Grigoriev I.V."/>
            <person name="Machida M."/>
            <person name="Baker S.E."/>
            <person name="Andersen M.R."/>
        </authorList>
    </citation>
    <scope>NUCLEOTIDE SEQUENCE [LARGE SCALE GENOMIC DNA]</scope>
    <source>
        <strain evidence="2">CBS 130015</strain>
    </source>
</reference>
<organism evidence="1 2">
    <name type="scientific">Aspergillus transmontanensis</name>
    <dbReference type="NCBI Taxonomy" id="1034304"/>
    <lineage>
        <taxon>Eukaryota</taxon>
        <taxon>Fungi</taxon>
        <taxon>Dikarya</taxon>
        <taxon>Ascomycota</taxon>
        <taxon>Pezizomycotina</taxon>
        <taxon>Eurotiomycetes</taxon>
        <taxon>Eurotiomycetidae</taxon>
        <taxon>Eurotiales</taxon>
        <taxon>Aspergillaceae</taxon>
        <taxon>Aspergillus</taxon>
        <taxon>Aspergillus subgen. Circumdati</taxon>
    </lineage>
</organism>
<evidence type="ECO:0000313" key="1">
    <source>
        <dbReference type="EMBL" id="KAE8311870.1"/>
    </source>
</evidence>
<sequence length="158" mass="17648">MSMWRKLETNPSSTKNCKAVKPRYVAFYGALARFLSSFIRRTKLQFPVILSNSIVGSNIFRCLPTHLCGDFLRVTKPDKIIPLLALVTPRALDMKPLPVAISTKVTGTLLKAPIYLPTELIPNCPKWTRANLLRIFPAISMALTFLTCCGVKPPIFTI</sequence>
<protein>
    <submittedName>
        <fullName evidence="1">Uncharacterized protein</fullName>
    </submittedName>
</protein>
<proteinExistence type="predicted"/>
<evidence type="ECO:0000313" key="2">
    <source>
        <dbReference type="Proteomes" id="UP000325433"/>
    </source>
</evidence>